<dbReference type="Pfam" id="PF10543">
    <property type="entry name" value="ORF6N"/>
    <property type="match status" value="1"/>
</dbReference>
<accession>A0A193FUX3</accession>
<evidence type="ECO:0000259" key="1">
    <source>
        <dbReference type="Pfam" id="PF10543"/>
    </source>
</evidence>
<reference evidence="2 3" key="1">
    <citation type="submission" date="2016-06" db="EMBL/GenBank/DDBJ databases">
        <title>Complete genome sequences of Bordetella bronchialis and Bordetella flabilis.</title>
        <authorList>
            <person name="LiPuma J.J."/>
            <person name="Spilker T."/>
        </authorList>
    </citation>
    <scope>NUCLEOTIDE SEQUENCE [LARGE SCALE GENOMIC DNA]</scope>
    <source>
        <strain evidence="2 3">AU17976</strain>
    </source>
</reference>
<name>A0A193FUX3_9BORD</name>
<dbReference type="EMBL" id="CP016171">
    <property type="protein sequence ID" value="ANN71557.1"/>
    <property type="molecule type" value="Genomic_DNA"/>
</dbReference>
<dbReference type="InterPro" id="IPR018873">
    <property type="entry name" value="KilA-N_DNA-bd_domain"/>
</dbReference>
<evidence type="ECO:0000313" key="2">
    <source>
        <dbReference type="EMBL" id="ANN71557.1"/>
    </source>
</evidence>
<gene>
    <name evidence="2" type="ORF">BAU08_09585</name>
</gene>
<protein>
    <recommendedName>
        <fullName evidence="1">KilA-N DNA-binding domain-containing protein</fullName>
    </recommendedName>
</protein>
<dbReference type="Proteomes" id="UP000092213">
    <property type="component" value="Chromosome"/>
</dbReference>
<evidence type="ECO:0000313" key="3">
    <source>
        <dbReference type="Proteomes" id="UP000092213"/>
    </source>
</evidence>
<organism evidence="2 3">
    <name type="scientific">Bordetella bronchialis</name>
    <dbReference type="NCBI Taxonomy" id="463025"/>
    <lineage>
        <taxon>Bacteria</taxon>
        <taxon>Pseudomonadati</taxon>
        <taxon>Pseudomonadota</taxon>
        <taxon>Betaproteobacteria</taxon>
        <taxon>Burkholderiales</taxon>
        <taxon>Alcaligenaceae</taxon>
        <taxon>Bordetella</taxon>
    </lineage>
</organism>
<feature type="domain" description="KilA-N DNA-binding" evidence="1">
    <location>
        <begin position="14"/>
        <end position="97"/>
    </location>
</feature>
<dbReference type="AlphaFoldDB" id="A0A193FUX3"/>
<dbReference type="STRING" id="463025.BAU08_09585"/>
<dbReference type="RefSeq" id="WP_066669088.1">
    <property type="nucleotide sequence ID" value="NZ_CP016171.1"/>
</dbReference>
<proteinExistence type="predicted"/>
<sequence length="222" mass="25937">MSKVQAVSAESLPVVQWQGEKVITTEYLARVYGTEANNLQANFTRNKARFIEGKHFFRASGKDLENLRLTIGKSQISAKTRSLILWTERGAARHAKMLETDRAWEVFETLEDCYFAQREKAKQEADRSTVWDRYPLYGFTIDTVLRHHLLFSKVYMLLNLFAGSRRFKDMTKQQVSEVIEFADRFAIGQDTRSDWQRIQDNQMLLFGEPRQKDLVQMLLTAR</sequence>